<dbReference type="AlphaFoldDB" id="A0A845BK34"/>
<dbReference type="RefSeq" id="WP_124736203.1">
    <property type="nucleotide sequence ID" value="NZ_WSSB01000004.1"/>
</dbReference>
<protein>
    <submittedName>
        <fullName evidence="1">VacJ</fullName>
    </submittedName>
</protein>
<comment type="caution">
    <text evidence="1">The sequence shown here is derived from an EMBL/GenBank/DDBJ whole genome shotgun (WGS) entry which is preliminary data.</text>
</comment>
<accession>A0A845BK34</accession>
<evidence type="ECO:0000313" key="1">
    <source>
        <dbReference type="EMBL" id="MXR36559.1"/>
    </source>
</evidence>
<gene>
    <name evidence="1" type="ORF">GQF02_06200</name>
</gene>
<dbReference type="Proteomes" id="UP000467214">
    <property type="component" value="Unassembled WGS sequence"/>
</dbReference>
<evidence type="ECO:0000313" key="2">
    <source>
        <dbReference type="Proteomes" id="UP000467214"/>
    </source>
</evidence>
<name>A0A845BK34_9NEIS</name>
<reference evidence="1 2" key="1">
    <citation type="submission" date="2019-12" db="EMBL/GenBank/DDBJ databases">
        <title>Neisseriaceae gen. nov. sp. Genome sequencing and assembly.</title>
        <authorList>
            <person name="Liu Z."/>
            <person name="Li A."/>
        </authorList>
    </citation>
    <scope>NUCLEOTIDE SEQUENCE [LARGE SCALE GENOMIC DNA]</scope>
    <source>
        <strain evidence="1 2">B2N2-7</strain>
    </source>
</reference>
<organism evidence="1 2">
    <name type="scientific">Craterilacuibacter sinensis</name>
    <dbReference type="NCBI Taxonomy" id="2686017"/>
    <lineage>
        <taxon>Bacteria</taxon>
        <taxon>Pseudomonadati</taxon>
        <taxon>Pseudomonadota</taxon>
        <taxon>Betaproteobacteria</taxon>
        <taxon>Neisseriales</taxon>
        <taxon>Neisseriaceae</taxon>
        <taxon>Craterilacuibacter</taxon>
    </lineage>
</organism>
<dbReference type="EMBL" id="WSSB01000004">
    <property type="protein sequence ID" value="MXR36559.1"/>
    <property type="molecule type" value="Genomic_DNA"/>
</dbReference>
<sequence>MYEVNRSLVLLKPRQPFLDWLCALPGSQPEEVSLEALRASANALLIPPADDMDMVAGFMSDRLSMLFEAELADWCADETLWPQQRDITLFQAWFDVEIHPIVTDLVDEALEREAFRPFDL</sequence>
<proteinExistence type="predicted"/>
<keyword evidence="2" id="KW-1185">Reference proteome</keyword>